<dbReference type="PROSITE" id="PS50006">
    <property type="entry name" value="FHA_DOMAIN"/>
    <property type="match status" value="1"/>
</dbReference>
<keyword evidence="4" id="KW-1185">Reference proteome</keyword>
<organism evidence="3 4">
    <name type="scientific">Cryobacterium zhongshanensis</name>
    <dbReference type="NCBI Taxonomy" id="2928153"/>
    <lineage>
        <taxon>Bacteria</taxon>
        <taxon>Bacillati</taxon>
        <taxon>Actinomycetota</taxon>
        <taxon>Actinomycetes</taxon>
        <taxon>Micrococcales</taxon>
        <taxon>Microbacteriaceae</taxon>
        <taxon>Cryobacterium</taxon>
    </lineage>
</organism>
<comment type="caution">
    <text evidence="3">The sequence shown here is derived from an EMBL/GenBank/DDBJ whole genome shotgun (WGS) entry which is preliminary data.</text>
</comment>
<proteinExistence type="predicted"/>
<feature type="domain" description="FHA" evidence="2">
    <location>
        <begin position="31"/>
        <end position="85"/>
    </location>
</feature>
<dbReference type="EMBL" id="JALGAR010000002">
    <property type="protein sequence ID" value="MCI4658204.1"/>
    <property type="molecule type" value="Genomic_DNA"/>
</dbReference>
<dbReference type="SUPFAM" id="SSF49879">
    <property type="entry name" value="SMAD/FHA domain"/>
    <property type="match status" value="1"/>
</dbReference>
<dbReference type="CDD" id="cd00060">
    <property type="entry name" value="FHA"/>
    <property type="match status" value="1"/>
</dbReference>
<evidence type="ECO:0000313" key="4">
    <source>
        <dbReference type="Proteomes" id="UP001165341"/>
    </source>
</evidence>
<dbReference type="InterPro" id="IPR008984">
    <property type="entry name" value="SMAD_FHA_dom_sf"/>
</dbReference>
<dbReference type="AlphaFoldDB" id="A0AA41QWW1"/>
<reference evidence="3" key="1">
    <citation type="submission" date="2022-03" db="EMBL/GenBank/DDBJ databases">
        <title>Cryobacterium sp. nov. strain ZS14-85, isolated from Antarctic soil.</title>
        <authorList>
            <person name="Li J."/>
            <person name="Niu G."/>
        </authorList>
    </citation>
    <scope>NUCLEOTIDE SEQUENCE</scope>
    <source>
        <strain evidence="3">ZS14-85</strain>
    </source>
</reference>
<dbReference type="Gene3D" id="2.60.200.20">
    <property type="match status" value="1"/>
</dbReference>
<name>A0AA41QWW1_9MICO</name>
<dbReference type="Proteomes" id="UP001165341">
    <property type="component" value="Unassembled WGS sequence"/>
</dbReference>
<accession>A0AA41QWW1</accession>
<gene>
    <name evidence="3" type="ORF">MQH31_10340</name>
</gene>
<evidence type="ECO:0000259" key="2">
    <source>
        <dbReference type="PROSITE" id="PS50006"/>
    </source>
</evidence>
<evidence type="ECO:0000313" key="3">
    <source>
        <dbReference type="EMBL" id="MCI4658204.1"/>
    </source>
</evidence>
<protein>
    <submittedName>
        <fullName evidence="3">FHA domain-containing protein</fullName>
    </submittedName>
</protein>
<keyword evidence="1" id="KW-0597">Phosphoprotein</keyword>
<dbReference type="Pfam" id="PF00498">
    <property type="entry name" value="FHA"/>
    <property type="match status" value="1"/>
</dbReference>
<dbReference type="InterPro" id="IPR000253">
    <property type="entry name" value="FHA_dom"/>
</dbReference>
<sequence length="120" mass="12732">MEATRISARRARPWILETGDGVPVSLTSPVVFLGRNPAGSGEYPEAQLVAVADTGKTVSKSHARIELSNGVWTITDLRSTNGIVLIDGAGDERELVAGASALLTERFLLGELAARIFLES</sequence>
<evidence type="ECO:0000256" key="1">
    <source>
        <dbReference type="ARBA" id="ARBA00022553"/>
    </source>
</evidence>